<dbReference type="PANTHER" id="PTHR11575">
    <property type="entry name" value="5'-NUCLEOTIDASE-RELATED"/>
    <property type="match status" value="1"/>
</dbReference>
<dbReference type="EMBL" id="CP001157">
    <property type="protein sequence ID" value="ACO76281.1"/>
    <property type="molecule type" value="Genomic_DNA"/>
</dbReference>
<dbReference type="InterPro" id="IPR004843">
    <property type="entry name" value="Calcineurin-like_PHP"/>
</dbReference>
<name>C1DFV4_AZOVD</name>
<dbReference type="InterPro" id="IPR008334">
    <property type="entry name" value="5'-Nucleotdase_C"/>
</dbReference>
<dbReference type="eggNOG" id="COG0737">
    <property type="taxonomic scope" value="Bacteria"/>
</dbReference>
<dbReference type="GO" id="GO:0008253">
    <property type="term" value="F:5'-nucleotidase activity"/>
    <property type="evidence" value="ECO:0007669"/>
    <property type="project" value="TreeGrafter"/>
</dbReference>
<sequence>MERAMSRSSIRPLVLLFVALVPAGGCSQVPRPQPVEVNLLVVNDFHGHIQPTRFSHRNAAGEQLSLKAGGIGALSGLLAEMRARDPELLFVGGGDLIGGSPPLSAMWADEPSLRALDLLDMRLSVVGNHELDQGRDELLRQVRGGCRSPRPDKACRFESVHPGIGFTYIAANLVDRRSGERLFPAYRIERVRGARIAFVGAVLEDVDTQLSRQSMQGLRSLDEAQAINAQVPTLLAQGVDAIVAVVHQGGATPEAYDQPDCRQLSGPVVEIVRRLDPRIKVVLSGHTHQGYLCRVGEVLVTQAGSYGRLATHLTLRIDPRRHRLLEVEARNLLVDPRRYAPIAEIDALQQAVERRSQALLGRPLARLAVREVPQAYNGAGESPMGNLIADAQLAATAHLGAQVALTNPGGIRAGLALEPGQPEVGYGQVASTQPFNNSLTIVTLSGAQLRELLEQQWQQDGFRPLQPSASFSYSWDPGRPGGRHVVADSLRIDGRPIRDGDLYRITVNSFMAGGGDRLSVLAEAAERLDTGLNDLEALIDYLQARDRAGSPAGRSLAAGRIRRLEGGRPEE</sequence>
<evidence type="ECO:0000259" key="4">
    <source>
        <dbReference type="Pfam" id="PF02872"/>
    </source>
</evidence>
<dbReference type="SUPFAM" id="SSF56300">
    <property type="entry name" value="Metallo-dependent phosphatases"/>
    <property type="match status" value="1"/>
</dbReference>
<dbReference type="GO" id="GO:0008768">
    <property type="term" value="F:UDP-sugar diphosphatase activity"/>
    <property type="evidence" value="ECO:0007669"/>
    <property type="project" value="TreeGrafter"/>
</dbReference>
<dbReference type="HOGENOM" id="CLU_005854_5_2_6"/>
<comment type="similarity">
    <text evidence="2">Belongs to the 5'-nucleotidase family.</text>
</comment>
<dbReference type="InterPro" id="IPR006179">
    <property type="entry name" value="5_nucleotidase/apyrase"/>
</dbReference>
<dbReference type="InterPro" id="IPR036907">
    <property type="entry name" value="5'-Nucleotdase_C_sf"/>
</dbReference>
<dbReference type="Pfam" id="PF02872">
    <property type="entry name" value="5_nucleotid_C"/>
    <property type="match status" value="1"/>
</dbReference>
<dbReference type="GO" id="GO:0000166">
    <property type="term" value="F:nucleotide binding"/>
    <property type="evidence" value="ECO:0007669"/>
    <property type="project" value="UniProtKB-KW"/>
</dbReference>
<dbReference type="Gene3D" id="3.90.780.10">
    <property type="entry name" value="5'-Nucleotidase, C-terminal domain"/>
    <property type="match status" value="1"/>
</dbReference>
<dbReference type="GO" id="GO:0030288">
    <property type="term" value="C:outer membrane-bounded periplasmic space"/>
    <property type="evidence" value="ECO:0007669"/>
    <property type="project" value="TreeGrafter"/>
</dbReference>
<feature type="domain" description="5'-Nucleotidase C-terminal" evidence="4">
    <location>
        <begin position="372"/>
        <end position="522"/>
    </location>
</feature>
<keyword evidence="2" id="KW-0547">Nucleotide-binding</keyword>
<evidence type="ECO:0000259" key="3">
    <source>
        <dbReference type="Pfam" id="PF00149"/>
    </source>
</evidence>
<dbReference type="GO" id="GO:0009166">
    <property type="term" value="P:nucleotide catabolic process"/>
    <property type="evidence" value="ECO:0007669"/>
    <property type="project" value="InterPro"/>
</dbReference>
<keyword evidence="2" id="KW-0378">Hydrolase</keyword>
<dbReference type="GeneID" id="88183491"/>
<dbReference type="EnsemblBacteria" id="ACO76281">
    <property type="protein sequence ID" value="ACO76281"/>
    <property type="gene ID" value="Avin_00130"/>
</dbReference>
<dbReference type="Pfam" id="PF00149">
    <property type="entry name" value="Metallophos"/>
    <property type="match status" value="1"/>
</dbReference>
<dbReference type="PRINTS" id="PR01607">
    <property type="entry name" value="APYRASEFAMLY"/>
</dbReference>
<dbReference type="KEGG" id="avn:Avin_00130"/>
<evidence type="ECO:0000256" key="2">
    <source>
        <dbReference type="RuleBase" id="RU362119"/>
    </source>
</evidence>
<dbReference type="AlphaFoldDB" id="C1DFV4"/>
<reference evidence="5 6" key="1">
    <citation type="journal article" date="2009" name="J. Bacteriol.">
        <title>Genome sequence of Azotobacter vinelandii, an obligate aerobe specialized to support diverse anaerobic metabolic processes.</title>
        <authorList>
            <person name="Setubal J.C."/>
            <person name="dos Santos P."/>
            <person name="Goldman B.S."/>
            <person name="Ertesvag H."/>
            <person name="Espin G."/>
            <person name="Rubio L.M."/>
            <person name="Valla S."/>
            <person name="Almeida N.F."/>
            <person name="Balasubramanian D."/>
            <person name="Cromes L."/>
            <person name="Curatti L."/>
            <person name="Du Z."/>
            <person name="Godsy E."/>
            <person name="Goodner B."/>
            <person name="Hellner-Burris K."/>
            <person name="Hernandez J.A."/>
            <person name="Houmiel K."/>
            <person name="Imperial J."/>
            <person name="Kennedy C."/>
            <person name="Larson T.J."/>
            <person name="Latreille P."/>
            <person name="Ligon L.S."/>
            <person name="Lu J."/>
            <person name="Maerk M."/>
            <person name="Miller N.M."/>
            <person name="Norton S."/>
            <person name="O'Carroll I.P."/>
            <person name="Paulsen I."/>
            <person name="Raulfs E.C."/>
            <person name="Roemer R."/>
            <person name="Rosser J."/>
            <person name="Segura D."/>
            <person name="Slater S."/>
            <person name="Stricklin S.L."/>
            <person name="Studholme D.J."/>
            <person name="Sun J."/>
            <person name="Viana C.J."/>
            <person name="Wallin E."/>
            <person name="Wang B."/>
            <person name="Wheeler C."/>
            <person name="Zhu H."/>
            <person name="Dean D.R."/>
            <person name="Dixon R."/>
            <person name="Wood D."/>
        </authorList>
    </citation>
    <scope>NUCLEOTIDE SEQUENCE [LARGE SCALE GENOMIC DNA]</scope>
    <source>
        <strain evidence="6">DJ / ATCC BAA-1303</strain>
    </source>
</reference>
<dbReference type="InterPro" id="IPR029052">
    <property type="entry name" value="Metallo-depent_PP-like"/>
</dbReference>
<dbReference type="STRING" id="322710.Avin_00130"/>
<evidence type="ECO:0000256" key="1">
    <source>
        <dbReference type="ARBA" id="ARBA00022729"/>
    </source>
</evidence>
<dbReference type="SUPFAM" id="SSF55816">
    <property type="entry name" value="5'-nucleotidase (syn. UDP-sugar hydrolase), C-terminal domain"/>
    <property type="match status" value="1"/>
</dbReference>
<evidence type="ECO:0000313" key="5">
    <source>
        <dbReference type="EMBL" id="ACO76281.1"/>
    </source>
</evidence>
<protein>
    <submittedName>
        <fullName evidence="5">5-nucleotidase/phosphoesterase</fullName>
    </submittedName>
</protein>
<feature type="domain" description="Calcineurin-like phosphoesterase" evidence="3">
    <location>
        <begin position="39"/>
        <end position="289"/>
    </location>
</feature>
<evidence type="ECO:0000313" key="6">
    <source>
        <dbReference type="Proteomes" id="UP000002424"/>
    </source>
</evidence>
<keyword evidence="1" id="KW-0732">Signal</keyword>
<keyword evidence="6" id="KW-1185">Reference proteome</keyword>
<gene>
    <name evidence="5" type="ordered locus">Avin_00130</name>
</gene>
<dbReference type="Gene3D" id="3.60.21.10">
    <property type="match status" value="1"/>
</dbReference>
<proteinExistence type="inferred from homology"/>
<dbReference type="PANTHER" id="PTHR11575:SF24">
    <property type="entry name" value="5'-NUCLEOTIDASE"/>
    <property type="match status" value="1"/>
</dbReference>
<dbReference type="Proteomes" id="UP000002424">
    <property type="component" value="Chromosome"/>
</dbReference>
<accession>C1DFV4</accession>
<dbReference type="OrthoDB" id="9803927at2"/>
<dbReference type="RefSeq" id="WP_012698709.1">
    <property type="nucleotide sequence ID" value="NC_012560.1"/>
</dbReference>
<organism evidence="5 6">
    <name type="scientific">Azotobacter vinelandii (strain DJ / ATCC BAA-1303)</name>
    <dbReference type="NCBI Taxonomy" id="322710"/>
    <lineage>
        <taxon>Bacteria</taxon>
        <taxon>Pseudomonadati</taxon>
        <taxon>Pseudomonadota</taxon>
        <taxon>Gammaproteobacteria</taxon>
        <taxon>Pseudomonadales</taxon>
        <taxon>Pseudomonadaceae</taxon>
        <taxon>Azotobacter</taxon>
    </lineage>
</organism>